<accession>A0A2P4XU17</accession>
<feature type="region of interest" description="Disordered" evidence="1">
    <location>
        <begin position="84"/>
        <end position="108"/>
    </location>
</feature>
<evidence type="ECO:0000313" key="3">
    <source>
        <dbReference type="Proteomes" id="UP000237271"/>
    </source>
</evidence>
<organism evidence="2 3">
    <name type="scientific">Phytophthora palmivora</name>
    <dbReference type="NCBI Taxonomy" id="4796"/>
    <lineage>
        <taxon>Eukaryota</taxon>
        <taxon>Sar</taxon>
        <taxon>Stramenopiles</taxon>
        <taxon>Oomycota</taxon>
        <taxon>Peronosporomycetes</taxon>
        <taxon>Peronosporales</taxon>
        <taxon>Peronosporaceae</taxon>
        <taxon>Phytophthora</taxon>
    </lineage>
</organism>
<proteinExistence type="predicted"/>
<dbReference type="Proteomes" id="UP000237271">
    <property type="component" value="Unassembled WGS sequence"/>
</dbReference>
<reference evidence="2 3" key="1">
    <citation type="journal article" date="2017" name="Genome Biol. Evol.">
        <title>Phytophthora megakarya and P. palmivora, closely related causal agents of cacao black pod rot, underwent increases in genome sizes and gene numbers by different mechanisms.</title>
        <authorList>
            <person name="Ali S.S."/>
            <person name="Shao J."/>
            <person name="Lary D.J."/>
            <person name="Kronmiller B."/>
            <person name="Shen D."/>
            <person name="Strem M.D."/>
            <person name="Amoako-Attah I."/>
            <person name="Akrofi A.Y."/>
            <person name="Begoude B.A."/>
            <person name="Ten Hoopen G.M."/>
            <person name="Coulibaly K."/>
            <person name="Kebe B.I."/>
            <person name="Melnick R.L."/>
            <person name="Guiltinan M.J."/>
            <person name="Tyler B.M."/>
            <person name="Meinhardt L.W."/>
            <person name="Bailey B.A."/>
        </authorList>
    </citation>
    <scope>NUCLEOTIDE SEQUENCE [LARGE SCALE GENOMIC DNA]</scope>
    <source>
        <strain evidence="3">sbr112.9</strain>
    </source>
</reference>
<evidence type="ECO:0008006" key="4">
    <source>
        <dbReference type="Google" id="ProtNLM"/>
    </source>
</evidence>
<dbReference type="EMBL" id="NCKW01007956">
    <property type="protein sequence ID" value="POM69058.1"/>
    <property type="molecule type" value="Genomic_DNA"/>
</dbReference>
<name>A0A2P4XU17_9STRA</name>
<protein>
    <recommendedName>
        <fullName evidence="4">Gag protein</fullName>
    </recommendedName>
</protein>
<evidence type="ECO:0000256" key="1">
    <source>
        <dbReference type="SAM" id="MobiDB-lite"/>
    </source>
</evidence>
<gene>
    <name evidence="2" type="ORF">PHPALM_14702</name>
</gene>
<dbReference type="InterPro" id="IPR021109">
    <property type="entry name" value="Peptidase_aspartic_dom_sf"/>
</dbReference>
<comment type="caution">
    <text evidence="2">The sequence shown here is derived from an EMBL/GenBank/DDBJ whole genome shotgun (WGS) entry which is preliminary data.</text>
</comment>
<keyword evidence="3" id="KW-1185">Reference proteome</keyword>
<dbReference type="Gene3D" id="2.40.70.10">
    <property type="entry name" value="Acid Proteases"/>
    <property type="match status" value="1"/>
</dbReference>
<sequence length="307" mass="34120">MDGLKVGPSSTQFFRAHANTMEEAIQIALHPQNGSYSYATMRQQAQCKELKRLEPAEGRFPCNWSSIHCYGCEKLGHMQRALPAGGQKKFPSKPRGSRGPWQKPRTNRQRNWSQILIDSGASTNFTRRQMVERNGDKYADALRESEGRGQVSVRLADGTVVNVPGVRMDLAVKFEDFDSTESFLVLDMDKYDLVLGMPWLEKHDPWIDWHGKVIGASRTAVSERALVSNVSTSARDGAPAMVAKALSRPKKSISCLGRRFWSSCEGGRRPSALPEASALLNVEDVSMKKFLAELKAGDIAEMAFLTI</sequence>
<dbReference type="AlphaFoldDB" id="A0A2P4XU17"/>
<dbReference type="SUPFAM" id="SSF50630">
    <property type="entry name" value="Acid proteases"/>
    <property type="match status" value="1"/>
</dbReference>
<dbReference type="Pfam" id="PF08284">
    <property type="entry name" value="RVP_2"/>
    <property type="match status" value="1"/>
</dbReference>
<dbReference type="CDD" id="cd00303">
    <property type="entry name" value="retropepsin_like"/>
    <property type="match status" value="1"/>
</dbReference>
<evidence type="ECO:0000313" key="2">
    <source>
        <dbReference type="EMBL" id="POM69058.1"/>
    </source>
</evidence>